<evidence type="ECO:0000256" key="1">
    <source>
        <dbReference type="SAM" id="Phobius"/>
    </source>
</evidence>
<evidence type="ECO:0000313" key="2">
    <source>
        <dbReference type="EMBL" id="AES98356.1"/>
    </source>
</evidence>
<evidence type="ECO:0000313" key="3">
    <source>
        <dbReference type="EnsemblPlants" id="AES98356"/>
    </source>
</evidence>
<dbReference type="PaxDb" id="3880-AES98356"/>
<keyword evidence="1" id="KW-0472">Membrane</keyword>
<name>G7K626_MEDTR</name>
<keyword evidence="1 2" id="KW-0812">Transmembrane</keyword>
<sequence>MATHSHLCVTRHLEGNGNGADCHINFDPVRIQSMTLSSSTLQIRRHGYSGDMNIVISVGVCTLSFFAINMDVVSLFAGSSFLFSANLHCIDVLYQFE</sequence>
<reference evidence="3" key="3">
    <citation type="submission" date="2015-04" db="UniProtKB">
        <authorList>
            <consortium name="EnsemblPlants"/>
        </authorList>
    </citation>
    <scope>IDENTIFICATION</scope>
    <source>
        <strain evidence="3">cv. Jemalong A17</strain>
    </source>
</reference>
<keyword evidence="1" id="KW-1133">Transmembrane helix</keyword>
<dbReference type="EnsemblPlants" id="AES98356">
    <property type="protein sequence ID" value="AES98356"/>
    <property type="gene ID" value="MTR_5g067450"/>
</dbReference>
<reference evidence="2 4" key="1">
    <citation type="journal article" date="2011" name="Nature">
        <title>The Medicago genome provides insight into the evolution of rhizobial symbioses.</title>
        <authorList>
            <person name="Young N.D."/>
            <person name="Debelle F."/>
            <person name="Oldroyd G.E."/>
            <person name="Geurts R."/>
            <person name="Cannon S.B."/>
            <person name="Udvardi M.K."/>
            <person name="Benedito V.A."/>
            <person name="Mayer K.F."/>
            <person name="Gouzy J."/>
            <person name="Schoof H."/>
            <person name="Van de Peer Y."/>
            <person name="Proost S."/>
            <person name="Cook D.R."/>
            <person name="Meyers B.C."/>
            <person name="Spannagl M."/>
            <person name="Cheung F."/>
            <person name="De Mita S."/>
            <person name="Krishnakumar V."/>
            <person name="Gundlach H."/>
            <person name="Zhou S."/>
            <person name="Mudge J."/>
            <person name="Bharti A.K."/>
            <person name="Murray J.D."/>
            <person name="Naoumkina M.A."/>
            <person name="Rosen B."/>
            <person name="Silverstein K.A."/>
            <person name="Tang H."/>
            <person name="Rombauts S."/>
            <person name="Zhao P.X."/>
            <person name="Zhou P."/>
            <person name="Barbe V."/>
            <person name="Bardou P."/>
            <person name="Bechner M."/>
            <person name="Bellec A."/>
            <person name="Berger A."/>
            <person name="Berges H."/>
            <person name="Bidwell S."/>
            <person name="Bisseling T."/>
            <person name="Choisne N."/>
            <person name="Couloux A."/>
            <person name="Denny R."/>
            <person name="Deshpande S."/>
            <person name="Dai X."/>
            <person name="Doyle J.J."/>
            <person name="Dudez A.M."/>
            <person name="Farmer A.D."/>
            <person name="Fouteau S."/>
            <person name="Franken C."/>
            <person name="Gibelin C."/>
            <person name="Gish J."/>
            <person name="Goldstein S."/>
            <person name="Gonzalez A.J."/>
            <person name="Green P.J."/>
            <person name="Hallab A."/>
            <person name="Hartog M."/>
            <person name="Hua A."/>
            <person name="Humphray S.J."/>
            <person name="Jeong D.H."/>
            <person name="Jing Y."/>
            <person name="Jocker A."/>
            <person name="Kenton S.M."/>
            <person name="Kim D.J."/>
            <person name="Klee K."/>
            <person name="Lai H."/>
            <person name="Lang C."/>
            <person name="Lin S."/>
            <person name="Macmil S.L."/>
            <person name="Magdelenat G."/>
            <person name="Matthews L."/>
            <person name="McCorrison J."/>
            <person name="Monaghan E.L."/>
            <person name="Mun J.H."/>
            <person name="Najar F.Z."/>
            <person name="Nicholson C."/>
            <person name="Noirot C."/>
            <person name="O'Bleness M."/>
            <person name="Paule C.R."/>
            <person name="Poulain J."/>
            <person name="Prion F."/>
            <person name="Qin B."/>
            <person name="Qu C."/>
            <person name="Retzel E.F."/>
            <person name="Riddle C."/>
            <person name="Sallet E."/>
            <person name="Samain S."/>
            <person name="Samson N."/>
            <person name="Sanders I."/>
            <person name="Saurat O."/>
            <person name="Scarpelli C."/>
            <person name="Schiex T."/>
            <person name="Segurens B."/>
            <person name="Severin A.J."/>
            <person name="Sherrier D.J."/>
            <person name="Shi R."/>
            <person name="Sims S."/>
            <person name="Singer S.R."/>
            <person name="Sinharoy S."/>
            <person name="Sterck L."/>
            <person name="Viollet A."/>
            <person name="Wang B.B."/>
            <person name="Wang K."/>
            <person name="Wang M."/>
            <person name="Wang X."/>
            <person name="Warfsmann J."/>
            <person name="Weissenbach J."/>
            <person name="White D.D."/>
            <person name="White J.D."/>
            <person name="Wiley G.B."/>
            <person name="Wincker P."/>
            <person name="Xing Y."/>
            <person name="Yang L."/>
            <person name="Yao Z."/>
            <person name="Ying F."/>
            <person name="Zhai J."/>
            <person name="Zhou L."/>
            <person name="Zuber A."/>
            <person name="Denarie J."/>
            <person name="Dixon R.A."/>
            <person name="May G.D."/>
            <person name="Schwartz D.C."/>
            <person name="Rogers J."/>
            <person name="Quetier F."/>
            <person name="Town C.D."/>
            <person name="Roe B.A."/>
        </authorList>
    </citation>
    <scope>NUCLEOTIDE SEQUENCE [LARGE SCALE GENOMIC DNA]</scope>
    <source>
        <strain evidence="2">A17</strain>
        <strain evidence="3 4">cv. Jemalong A17</strain>
    </source>
</reference>
<dbReference type="HOGENOM" id="CLU_172100_0_0_1"/>
<reference evidence="2 4" key="2">
    <citation type="journal article" date="2014" name="BMC Genomics">
        <title>An improved genome release (version Mt4.0) for the model legume Medicago truncatula.</title>
        <authorList>
            <person name="Tang H."/>
            <person name="Krishnakumar V."/>
            <person name="Bidwell S."/>
            <person name="Rosen B."/>
            <person name="Chan A."/>
            <person name="Zhou S."/>
            <person name="Gentzbittel L."/>
            <person name="Childs K.L."/>
            <person name="Yandell M."/>
            <person name="Gundlach H."/>
            <person name="Mayer K.F."/>
            <person name="Schwartz D.C."/>
            <person name="Town C.D."/>
        </authorList>
    </citation>
    <scope>GENOME REANNOTATION</scope>
    <source>
        <strain evidence="3 4">cv. Jemalong A17</strain>
    </source>
</reference>
<feature type="transmembrane region" description="Helical" evidence="1">
    <location>
        <begin position="54"/>
        <end position="77"/>
    </location>
</feature>
<protein>
    <submittedName>
        <fullName evidence="2">Transmembrane protein, putative</fullName>
    </submittedName>
</protein>
<accession>G7K626</accession>
<evidence type="ECO:0000313" key="4">
    <source>
        <dbReference type="Proteomes" id="UP000002051"/>
    </source>
</evidence>
<gene>
    <name evidence="2" type="ordered locus">MTR_5g067450</name>
</gene>
<dbReference type="EMBL" id="CM001221">
    <property type="protein sequence ID" value="AES98356.1"/>
    <property type="molecule type" value="Genomic_DNA"/>
</dbReference>
<dbReference type="Proteomes" id="UP000002051">
    <property type="component" value="Chromosome 5"/>
</dbReference>
<organism evidence="2 4">
    <name type="scientific">Medicago truncatula</name>
    <name type="common">Barrel medic</name>
    <name type="synonym">Medicago tribuloides</name>
    <dbReference type="NCBI Taxonomy" id="3880"/>
    <lineage>
        <taxon>Eukaryota</taxon>
        <taxon>Viridiplantae</taxon>
        <taxon>Streptophyta</taxon>
        <taxon>Embryophyta</taxon>
        <taxon>Tracheophyta</taxon>
        <taxon>Spermatophyta</taxon>
        <taxon>Magnoliopsida</taxon>
        <taxon>eudicotyledons</taxon>
        <taxon>Gunneridae</taxon>
        <taxon>Pentapetalae</taxon>
        <taxon>rosids</taxon>
        <taxon>fabids</taxon>
        <taxon>Fabales</taxon>
        <taxon>Fabaceae</taxon>
        <taxon>Papilionoideae</taxon>
        <taxon>50 kb inversion clade</taxon>
        <taxon>NPAAA clade</taxon>
        <taxon>Hologalegina</taxon>
        <taxon>IRL clade</taxon>
        <taxon>Trifolieae</taxon>
        <taxon>Medicago</taxon>
    </lineage>
</organism>
<keyword evidence="4" id="KW-1185">Reference proteome</keyword>
<proteinExistence type="predicted"/>
<dbReference type="AlphaFoldDB" id="G7K626"/>